<feature type="region of interest" description="Disordered" evidence="1">
    <location>
        <begin position="892"/>
        <end position="948"/>
    </location>
</feature>
<evidence type="ECO:0000256" key="1">
    <source>
        <dbReference type="SAM" id="MobiDB-lite"/>
    </source>
</evidence>
<dbReference type="CDD" id="cd09272">
    <property type="entry name" value="RNase_HI_RT_Ty1"/>
    <property type="match status" value="1"/>
</dbReference>
<dbReference type="InterPro" id="IPR025724">
    <property type="entry name" value="GAG-pre-integrase_dom"/>
</dbReference>
<feature type="compositionally biased region" description="Basic and acidic residues" evidence="1">
    <location>
        <begin position="926"/>
        <end position="948"/>
    </location>
</feature>
<gene>
    <name evidence="3" type="ORF">Tco_1042574</name>
</gene>
<evidence type="ECO:0000313" key="3">
    <source>
        <dbReference type="EMBL" id="GJT75849.1"/>
    </source>
</evidence>
<feature type="region of interest" description="Disordered" evidence="1">
    <location>
        <begin position="195"/>
        <end position="222"/>
    </location>
</feature>
<accession>A0ABQ5GK79</accession>
<comment type="caution">
    <text evidence="3">The sequence shown here is derived from an EMBL/GenBank/DDBJ whole genome shotgun (WGS) entry which is preliminary data.</text>
</comment>
<proteinExistence type="predicted"/>
<reference evidence="3" key="2">
    <citation type="submission" date="2022-01" db="EMBL/GenBank/DDBJ databases">
        <authorList>
            <person name="Yamashiro T."/>
            <person name="Shiraishi A."/>
            <person name="Satake H."/>
            <person name="Nakayama K."/>
        </authorList>
    </citation>
    <scope>NUCLEOTIDE SEQUENCE</scope>
</reference>
<reference evidence="3" key="1">
    <citation type="journal article" date="2022" name="Int. J. Mol. Sci.">
        <title>Draft Genome of Tanacetum Coccineum: Genomic Comparison of Closely Related Tanacetum-Family Plants.</title>
        <authorList>
            <person name="Yamashiro T."/>
            <person name="Shiraishi A."/>
            <person name="Nakayama K."/>
            <person name="Satake H."/>
        </authorList>
    </citation>
    <scope>NUCLEOTIDE SEQUENCE</scope>
</reference>
<feature type="compositionally biased region" description="Low complexity" evidence="1">
    <location>
        <begin position="195"/>
        <end position="206"/>
    </location>
</feature>
<evidence type="ECO:0000259" key="2">
    <source>
        <dbReference type="Pfam" id="PF13976"/>
    </source>
</evidence>
<keyword evidence="4" id="KW-1185">Reference proteome</keyword>
<feature type="domain" description="GAG-pre-integrase" evidence="2">
    <location>
        <begin position="409"/>
        <end position="475"/>
    </location>
</feature>
<dbReference type="PANTHER" id="PTHR11439:SF495">
    <property type="entry name" value="REVERSE TRANSCRIPTASE, RNA-DEPENDENT DNA POLYMERASE-RELATED"/>
    <property type="match status" value="1"/>
</dbReference>
<protein>
    <submittedName>
        <fullName evidence="3">Retrovirus-related pol polyprotein from transposon TNT 1-94</fullName>
    </submittedName>
</protein>
<feature type="compositionally biased region" description="Basic and acidic residues" evidence="1">
    <location>
        <begin position="898"/>
        <end position="910"/>
    </location>
</feature>
<dbReference type="EMBL" id="BQNB010018570">
    <property type="protein sequence ID" value="GJT75849.1"/>
    <property type="molecule type" value="Genomic_DNA"/>
</dbReference>
<sequence length="948" mass="108619">MLASSNYVQWKSIIKRYIDTKPNHELIHFCLKNPPYQYKFLTIDANATRVTLGNEGTSRQQHPRGEVMKTFATVLEDIQKWINVEAESIQIILIRSDNDIYFTVDACPNAMEMWKSIKRLKQGEAINVQDLETNLSQVATRNRVKAIANSPPPTYDPEPKVVAEDDASSNEKDIEKLMALISMCFKKIYKPNNNNLNTSSNTRNLNVDNIPRSSRGSGYDRQTEQYDNQRVVNVVGARENVGTLVAQQAGIWCFNCKEFGNVARECKKAKRVWDLAYHKENMLLCKQEKAAIQLSAEQVNWRDYTDDEPEDQELEAHYMYMEKIQEVTLDAATNSRPIFDVEPLQKLVEIILFIVYSGCSKDMTGNLKLLRNFVEKFLDLEVAFRKSTCYVRDLKGNDVIIGSRGTNIYSITLQDTTSPNPICLMAKASSSQAWLWHHRLSHPNFDTINLLSKNDSVIGLPKLKLVKDNLCSSCENTWTHFVRSKDETPEVLIEFPRFVQRGLHAHVRIVRTNKDILFSPMFDEYFNGATIVVSKSLAIPTIDTSDQRQQPNTNPSTSTTVVADQTQLEIHSTPKPTTLEPTVIATENIDQAEDVMVDEGHPSKHHWTRDHPLEQELVDRLLCKNIINMKWLWKNKRDEENTVILNKARLVAKDIVKQKELILKSHLYQLLDSDHACCLDTRKSTSGGIPFLGGDKLVSWSSKKKDCTSMSTAEAEYMSLSMCCVQVFWMRTQLTDYGFHFDKIPMYCDSKAAIAISCNPVQHSCTKHINVRYHFIKEHVEMGIVELLFIITEYQLADLFTKALSEDRSYALSWKPCQGGSFKLNLPDHRYKRWCFSLISVESDSLPHAHAQVFKYNQRSSKSIKIGDIVSLMKKRRLGAFKISMSMPIKRTSLSRKSNQDDSKQGDDARSQAIKFKRRRLMIKITKHEGTKPLQIRKDKDKTKEGKA</sequence>
<evidence type="ECO:0000313" key="4">
    <source>
        <dbReference type="Proteomes" id="UP001151760"/>
    </source>
</evidence>
<dbReference type="Pfam" id="PF13976">
    <property type="entry name" value="gag_pre-integrs"/>
    <property type="match status" value="1"/>
</dbReference>
<dbReference type="PANTHER" id="PTHR11439">
    <property type="entry name" value="GAG-POL-RELATED RETROTRANSPOSON"/>
    <property type="match status" value="1"/>
</dbReference>
<name>A0ABQ5GK79_9ASTR</name>
<organism evidence="3 4">
    <name type="scientific">Tanacetum coccineum</name>
    <dbReference type="NCBI Taxonomy" id="301880"/>
    <lineage>
        <taxon>Eukaryota</taxon>
        <taxon>Viridiplantae</taxon>
        <taxon>Streptophyta</taxon>
        <taxon>Embryophyta</taxon>
        <taxon>Tracheophyta</taxon>
        <taxon>Spermatophyta</taxon>
        <taxon>Magnoliopsida</taxon>
        <taxon>eudicotyledons</taxon>
        <taxon>Gunneridae</taxon>
        <taxon>Pentapetalae</taxon>
        <taxon>asterids</taxon>
        <taxon>campanulids</taxon>
        <taxon>Asterales</taxon>
        <taxon>Asteraceae</taxon>
        <taxon>Asteroideae</taxon>
        <taxon>Anthemideae</taxon>
        <taxon>Anthemidinae</taxon>
        <taxon>Tanacetum</taxon>
    </lineage>
</organism>
<dbReference type="Proteomes" id="UP001151760">
    <property type="component" value="Unassembled WGS sequence"/>
</dbReference>